<protein>
    <submittedName>
        <fullName evidence="7">Fusaric acid resistance protein-like</fullName>
    </submittedName>
</protein>
<reference evidence="7 8" key="1">
    <citation type="submission" date="2016-10" db="EMBL/GenBank/DDBJ databases">
        <authorList>
            <person name="de Groot N.N."/>
        </authorList>
    </citation>
    <scope>NUCLEOTIDE SEQUENCE [LARGE SCALE GENOMIC DNA]</scope>
    <source>
        <strain evidence="7 8">CGMCC 4.1877</strain>
    </source>
</reference>
<evidence type="ECO:0000313" key="7">
    <source>
        <dbReference type="EMBL" id="SFN34926.1"/>
    </source>
</evidence>
<keyword evidence="3 5" id="KW-1133">Transmembrane helix</keyword>
<gene>
    <name evidence="7" type="ORF">SAMN05216207_101327</name>
</gene>
<comment type="subcellular location">
    <subcellularLocation>
        <location evidence="1">Membrane</location>
        <topology evidence="1">Multi-pass membrane protein</topology>
    </subcellularLocation>
</comment>
<feature type="transmembrane region" description="Helical" evidence="5">
    <location>
        <begin position="284"/>
        <end position="301"/>
    </location>
</feature>
<dbReference type="Pfam" id="PF13515">
    <property type="entry name" value="FUSC_2"/>
    <property type="match status" value="1"/>
</dbReference>
<feature type="transmembrane region" description="Helical" evidence="5">
    <location>
        <begin position="146"/>
        <end position="167"/>
    </location>
</feature>
<feature type="transmembrane region" description="Helical" evidence="5">
    <location>
        <begin position="95"/>
        <end position="116"/>
    </location>
</feature>
<keyword evidence="2 5" id="KW-0812">Transmembrane</keyword>
<feature type="transmembrane region" description="Helical" evidence="5">
    <location>
        <begin position="68"/>
        <end position="89"/>
    </location>
</feature>
<feature type="domain" description="Integral membrane bound transporter" evidence="6">
    <location>
        <begin position="206"/>
        <end position="326"/>
    </location>
</feature>
<evidence type="ECO:0000256" key="5">
    <source>
        <dbReference type="SAM" id="Phobius"/>
    </source>
</evidence>
<accession>A0A1I4YA35</accession>
<organism evidence="7 8">
    <name type="scientific">Pseudonocardia ammonioxydans</name>
    <dbReference type="NCBI Taxonomy" id="260086"/>
    <lineage>
        <taxon>Bacteria</taxon>
        <taxon>Bacillati</taxon>
        <taxon>Actinomycetota</taxon>
        <taxon>Actinomycetes</taxon>
        <taxon>Pseudonocardiales</taxon>
        <taxon>Pseudonocardiaceae</taxon>
        <taxon>Pseudonocardia</taxon>
    </lineage>
</organism>
<dbReference type="AlphaFoldDB" id="A0A1I4YA35"/>
<dbReference type="InterPro" id="IPR049453">
    <property type="entry name" value="Memb_transporter_dom"/>
</dbReference>
<keyword evidence="8" id="KW-1185">Reference proteome</keyword>
<dbReference type="RefSeq" id="WP_093342881.1">
    <property type="nucleotide sequence ID" value="NZ_FOUY01000013.1"/>
</dbReference>
<name>A0A1I4YA35_PSUAM</name>
<evidence type="ECO:0000256" key="3">
    <source>
        <dbReference type="ARBA" id="ARBA00022989"/>
    </source>
</evidence>
<evidence type="ECO:0000256" key="2">
    <source>
        <dbReference type="ARBA" id="ARBA00022692"/>
    </source>
</evidence>
<dbReference type="Proteomes" id="UP000199614">
    <property type="component" value="Unassembled WGS sequence"/>
</dbReference>
<feature type="transmembrane region" description="Helical" evidence="5">
    <location>
        <begin position="44"/>
        <end position="61"/>
    </location>
</feature>
<dbReference type="OrthoDB" id="4989419at2"/>
<feature type="transmembrane region" description="Helical" evidence="5">
    <location>
        <begin position="313"/>
        <end position="331"/>
    </location>
</feature>
<keyword evidence="4 5" id="KW-0472">Membrane</keyword>
<dbReference type="EMBL" id="FOUY01000013">
    <property type="protein sequence ID" value="SFN34926.1"/>
    <property type="molecule type" value="Genomic_DNA"/>
</dbReference>
<proteinExistence type="predicted"/>
<feature type="transmembrane region" description="Helical" evidence="5">
    <location>
        <begin position="214"/>
        <end position="230"/>
    </location>
</feature>
<evidence type="ECO:0000313" key="8">
    <source>
        <dbReference type="Proteomes" id="UP000199614"/>
    </source>
</evidence>
<dbReference type="STRING" id="260086.SAMN05216207_101327"/>
<evidence type="ECO:0000259" key="6">
    <source>
        <dbReference type="Pfam" id="PF13515"/>
    </source>
</evidence>
<evidence type="ECO:0000256" key="1">
    <source>
        <dbReference type="ARBA" id="ARBA00004141"/>
    </source>
</evidence>
<sequence>MPQVLTRELVRFAPHDGAHRPALRCAISVAVPMLTLLVAGRIDLVGAAAFGAFTAIFARDLTAPARSAVQAVCGLGLTASVALGVAAAHLPAAPWGALLVVIAVAAVATVAGEMIAWKPRGPLFFVFAAGAFAGSAPMPAGWGVQAVATTAATALFAVLVGSACRLLPSHSPLRRPLVVTGFREALARRPVTDIVVACLLTVPLTVALGTEHHYWALVAAVVPLTVAGTTGQVVRAVMRIGGTVAGLAVAAALLAPDLPTWGVVLVVIVLQGLAELLVLRNYAVALLFITPLALLVSHLTHPGPAGALLLDRLLSTSIGVVVALLVLGVRITTERYRRAPDPAP</sequence>
<dbReference type="GO" id="GO:0016020">
    <property type="term" value="C:membrane"/>
    <property type="evidence" value="ECO:0007669"/>
    <property type="project" value="UniProtKB-SubCell"/>
</dbReference>
<evidence type="ECO:0000256" key="4">
    <source>
        <dbReference type="ARBA" id="ARBA00023136"/>
    </source>
</evidence>